<protein>
    <submittedName>
        <fullName evidence="8">Prokaryotic molybdopterin-containing oxidoreductase family, membrane subunit</fullName>
    </submittedName>
</protein>
<keyword evidence="3" id="KW-1003">Cell membrane</keyword>
<dbReference type="Proteomes" id="UP000199073">
    <property type="component" value="Unassembled WGS sequence"/>
</dbReference>
<organism evidence="8 9">
    <name type="scientific">Desulforhopalus singaporensis</name>
    <dbReference type="NCBI Taxonomy" id="91360"/>
    <lineage>
        <taxon>Bacteria</taxon>
        <taxon>Pseudomonadati</taxon>
        <taxon>Thermodesulfobacteriota</taxon>
        <taxon>Desulfobulbia</taxon>
        <taxon>Desulfobulbales</taxon>
        <taxon>Desulfocapsaceae</taxon>
        <taxon>Desulforhopalus</taxon>
    </lineage>
</organism>
<evidence type="ECO:0000256" key="6">
    <source>
        <dbReference type="ARBA" id="ARBA00023136"/>
    </source>
</evidence>
<dbReference type="PANTHER" id="PTHR34856">
    <property type="entry name" value="PROTEIN NRFD"/>
    <property type="match status" value="1"/>
</dbReference>
<keyword evidence="9" id="KW-1185">Reference proteome</keyword>
<dbReference type="PANTHER" id="PTHR34856:SF2">
    <property type="entry name" value="PROTEIN NRFD"/>
    <property type="match status" value="1"/>
</dbReference>
<evidence type="ECO:0000256" key="7">
    <source>
        <dbReference type="SAM" id="Phobius"/>
    </source>
</evidence>
<feature type="transmembrane region" description="Helical" evidence="7">
    <location>
        <begin position="249"/>
        <end position="270"/>
    </location>
</feature>
<dbReference type="InterPro" id="IPR052049">
    <property type="entry name" value="Electron_transfer_protein"/>
</dbReference>
<feature type="transmembrane region" description="Helical" evidence="7">
    <location>
        <begin position="206"/>
        <end position="228"/>
    </location>
</feature>
<comment type="subcellular location">
    <subcellularLocation>
        <location evidence="1">Cell membrane</location>
        <topology evidence="1">Multi-pass membrane protein</topology>
    </subcellularLocation>
</comment>
<keyword evidence="4 7" id="KW-0812">Transmembrane</keyword>
<dbReference type="GO" id="GO:0005886">
    <property type="term" value="C:plasma membrane"/>
    <property type="evidence" value="ECO:0007669"/>
    <property type="project" value="UniProtKB-SubCell"/>
</dbReference>
<feature type="transmembrane region" description="Helical" evidence="7">
    <location>
        <begin position="100"/>
        <end position="119"/>
    </location>
</feature>
<accession>A0A1H0N4T0</accession>
<keyword evidence="6 7" id="KW-0472">Membrane</keyword>
<dbReference type="STRING" id="91360.SAMN05660330_01246"/>
<dbReference type="RefSeq" id="WP_092220866.1">
    <property type="nucleotide sequence ID" value="NZ_FNJI01000007.1"/>
</dbReference>
<evidence type="ECO:0000256" key="2">
    <source>
        <dbReference type="ARBA" id="ARBA00008929"/>
    </source>
</evidence>
<dbReference type="OrthoDB" id="9772767at2"/>
<evidence type="ECO:0000256" key="1">
    <source>
        <dbReference type="ARBA" id="ARBA00004651"/>
    </source>
</evidence>
<sequence>MNDVFAGILPVEGGLEAAASKRYTLMIAILGLLTVAGVAAGIHSLYVGHEHTFGVSREVPWGLLIAAYVFFVVTSTGLCIVSSVGHVFGFENFNPIAKRAVFLSIITIVAGFLVIAFEIENSWRMPVGNVIGANPTSNIWWMGTLYGAYLFFMIVEFVMLQKNNHKIASAVGLAGLLTGVAAHSNLGAVFGLLNGREFWHGPYMPIYFITSAAMSGCVAIIFFTYLAYSFNGWKMSDRLKKSLENVAMMGALMMAVIIFFTCWKMITGITGQPPGKFEAMQSLLTGRYAVNFWGGEVLLGMIIPFALILAVKGRNMHGIFVAAAAGMVGIFFMRYDLVIVGQLVPAYHSMGLVDYPEMLSYTPSVHESLVVVGGIAFCGLLFFMGEKLFRGHFSEKH</sequence>
<evidence type="ECO:0000256" key="3">
    <source>
        <dbReference type="ARBA" id="ARBA00022475"/>
    </source>
</evidence>
<comment type="similarity">
    <text evidence="2">Belongs to the NrfD family.</text>
</comment>
<dbReference type="InterPro" id="IPR005614">
    <property type="entry name" value="NrfD-like"/>
</dbReference>
<gene>
    <name evidence="8" type="ORF">SAMN05660330_01246</name>
</gene>
<evidence type="ECO:0000256" key="5">
    <source>
        <dbReference type="ARBA" id="ARBA00022989"/>
    </source>
</evidence>
<dbReference type="Gene3D" id="1.20.1630.10">
    <property type="entry name" value="Formate dehydrogenase/DMSO reductase domain"/>
    <property type="match status" value="1"/>
</dbReference>
<reference evidence="8 9" key="1">
    <citation type="submission" date="2016-10" db="EMBL/GenBank/DDBJ databases">
        <authorList>
            <person name="de Groot N.N."/>
        </authorList>
    </citation>
    <scope>NUCLEOTIDE SEQUENCE [LARGE SCALE GENOMIC DNA]</scope>
    <source>
        <strain evidence="8 9">DSM 12130</strain>
    </source>
</reference>
<dbReference type="EMBL" id="FNJI01000007">
    <property type="protein sequence ID" value="SDO87653.1"/>
    <property type="molecule type" value="Genomic_DNA"/>
</dbReference>
<feature type="transmembrane region" description="Helical" evidence="7">
    <location>
        <begin position="167"/>
        <end position="186"/>
    </location>
</feature>
<feature type="transmembrane region" description="Helical" evidence="7">
    <location>
        <begin position="364"/>
        <end position="384"/>
    </location>
</feature>
<feature type="transmembrane region" description="Helical" evidence="7">
    <location>
        <begin position="139"/>
        <end position="160"/>
    </location>
</feature>
<name>A0A1H0N4T0_9BACT</name>
<feature type="transmembrane region" description="Helical" evidence="7">
    <location>
        <begin position="65"/>
        <end position="88"/>
    </location>
</feature>
<keyword evidence="5 7" id="KW-1133">Transmembrane helix</keyword>
<proteinExistence type="inferred from homology"/>
<feature type="transmembrane region" description="Helical" evidence="7">
    <location>
        <begin position="318"/>
        <end position="344"/>
    </location>
</feature>
<feature type="transmembrane region" description="Helical" evidence="7">
    <location>
        <begin position="290"/>
        <end position="311"/>
    </location>
</feature>
<evidence type="ECO:0000256" key="4">
    <source>
        <dbReference type="ARBA" id="ARBA00022692"/>
    </source>
</evidence>
<evidence type="ECO:0000313" key="9">
    <source>
        <dbReference type="Proteomes" id="UP000199073"/>
    </source>
</evidence>
<dbReference type="Pfam" id="PF03916">
    <property type="entry name" value="NrfD"/>
    <property type="match status" value="1"/>
</dbReference>
<dbReference type="AlphaFoldDB" id="A0A1H0N4T0"/>
<feature type="transmembrane region" description="Helical" evidence="7">
    <location>
        <begin position="23"/>
        <end position="45"/>
    </location>
</feature>
<evidence type="ECO:0000313" key="8">
    <source>
        <dbReference type="EMBL" id="SDO87653.1"/>
    </source>
</evidence>